<reference evidence="2" key="1">
    <citation type="submission" date="2018-11" db="EMBL/GenBank/DDBJ databases">
        <title>Proposal to divide the Flavobacteriaceae and reorganize its genera based on Amino Acid Identity values calculated from whole genome sequences.</title>
        <authorList>
            <person name="Nicholson A.C."/>
            <person name="Gulvik C.A."/>
            <person name="Whitney A.M."/>
            <person name="Humrighouse B.W."/>
            <person name="Bell M."/>
            <person name="Holmes B."/>
            <person name="Steigerwalt A."/>
            <person name="Villarma A."/>
            <person name="Sheth M."/>
            <person name="Batra D."/>
            <person name="Pryor J."/>
            <person name="Bernardet J.-F."/>
            <person name="Hugo C."/>
            <person name="Kampfer P."/>
            <person name="Newman J."/>
            <person name="Mcquiston J.R."/>
        </authorList>
    </citation>
    <scope>NUCLEOTIDE SEQUENCE [LARGE SCALE GENOMIC DNA]</scope>
    <source>
        <strain evidence="2">H3056</strain>
    </source>
</reference>
<evidence type="ECO:0000313" key="2">
    <source>
        <dbReference type="Proteomes" id="UP000270224"/>
    </source>
</evidence>
<accession>A0A3N0WRU4</accession>
<evidence type="ECO:0000313" key="1">
    <source>
        <dbReference type="EMBL" id="ROI07820.1"/>
    </source>
</evidence>
<gene>
    <name evidence="1" type="ORF">EGI11_09075</name>
</gene>
<dbReference type="AlphaFoldDB" id="A0A3N0WRU4"/>
<name>A0A3N0WRU4_9FLAO</name>
<dbReference type="EMBL" id="RJUG01000004">
    <property type="protein sequence ID" value="ROI07820.1"/>
    <property type="molecule type" value="Genomic_DNA"/>
</dbReference>
<proteinExistence type="predicted"/>
<protein>
    <submittedName>
        <fullName evidence="1">Uncharacterized protein</fullName>
    </submittedName>
</protein>
<comment type="caution">
    <text evidence="1">The sequence shown here is derived from an EMBL/GenBank/DDBJ whole genome shotgun (WGS) entry which is preliminary data.</text>
</comment>
<organism evidence="1 2">
    <name type="scientific">Kaistella daneshvariae</name>
    <dbReference type="NCBI Taxonomy" id="2487074"/>
    <lineage>
        <taxon>Bacteria</taxon>
        <taxon>Pseudomonadati</taxon>
        <taxon>Bacteroidota</taxon>
        <taxon>Flavobacteriia</taxon>
        <taxon>Flavobacteriales</taxon>
        <taxon>Weeksellaceae</taxon>
        <taxon>Chryseobacterium group</taxon>
        <taxon>Kaistella</taxon>
    </lineage>
</organism>
<sequence>MRRKFYLFFTLKLSESEIKKRVPMFFLLLQKRQDRFWNQNLKSLWVQRHILLYKNLFFFQTSEKQ</sequence>
<dbReference type="Proteomes" id="UP000270224">
    <property type="component" value="Unassembled WGS sequence"/>
</dbReference>
<reference evidence="2" key="2">
    <citation type="submission" date="2018-11" db="EMBL/GenBank/DDBJ databases">
        <title>Proposal to divide the Flavobacteriaceae and reorganize its genera based on Amino Acid Identity values calculated from whole genome sequences.</title>
        <authorList>
            <person name="Nicholson A.C."/>
            <person name="Gulvik C.A."/>
            <person name="Whitney A.M."/>
            <person name="Humrighouse B.W."/>
            <person name="Bell M."/>
            <person name="Holmens B."/>
            <person name="Steigerwalt A."/>
            <person name="Villarma A."/>
            <person name="Sheth M."/>
            <person name="Batra D."/>
            <person name="Pryor J."/>
            <person name="Bernardet J.-F."/>
            <person name="Hugo C."/>
            <person name="Kampfer P."/>
            <person name="Newman J."/>
            <person name="Mcquiston J.R."/>
        </authorList>
    </citation>
    <scope>NUCLEOTIDE SEQUENCE [LARGE SCALE GENOMIC DNA]</scope>
    <source>
        <strain evidence="2">H3056</strain>
    </source>
</reference>